<organism evidence="1 2">
    <name type="scientific">Candidatus Caccalectryoclostridium excrementigallinarum</name>
    <dbReference type="NCBI Taxonomy" id="2840710"/>
    <lineage>
        <taxon>Bacteria</taxon>
        <taxon>Bacillati</taxon>
        <taxon>Bacillota</taxon>
        <taxon>Clostridia</taxon>
        <taxon>Christensenellales</taxon>
        <taxon>Christensenellaceae</taxon>
        <taxon>Christensenellaceae incertae sedis</taxon>
        <taxon>Candidatus Caccalectryoclostridium</taxon>
    </lineage>
</organism>
<reference evidence="1" key="2">
    <citation type="journal article" date="2021" name="PeerJ">
        <title>Extensive microbial diversity within the chicken gut microbiome revealed by metagenomics and culture.</title>
        <authorList>
            <person name="Gilroy R."/>
            <person name="Ravi A."/>
            <person name="Getino M."/>
            <person name="Pursley I."/>
            <person name="Horton D.L."/>
            <person name="Alikhan N.F."/>
            <person name="Baker D."/>
            <person name="Gharbi K."/>
            <person name="Hall N."/>
            <person name="Watson M."/>
            <person name="Adriaenssens E.M."/>
            <person name="Foster-Nyarko E."/>
            <person name="Jarju S."/>
            <person name="Secka A."/>
            <person name="Antonio M."/>
            <person name="Oren A."/>
            <person name="Chaudhuri R.R."/>
            <person name="La Ragione R."/>
            <person name="Hildebrand F."/>
            <person name="Pallen M.J."/>
        </authorList>
    </citation>
    <scope>NUCLEOTIDE SEQUENCE</scope>
    <source>
        <strain evidence="1">9366</strain>
    </source>
</reference>
<evidence type="ECO:0000313" key="2">
    <source>
        <dbReference type="Proteomes" id="UP000824145"/>
    </source>
</evidence>
<gene>
    <name evidence="1" type="ORF">IAB07_03290</name>
</gene>
<comment type="caution">
    <text evidence="1">The sequence shown here is derived from an EMBL/GenBank/DDBJ whole genome shotgun (WGS) entry which is preliminary data.</text>
</comment>
<sequence length="165" mass="18175">MRREDFKSSVAVIGCNKATNEYIAKGVASRLGLRYMDLDGYLKYILGGISPSQALLKCGPDFLMRSMSRAFDEAAGFDGVVMASSALIFCSGADEIIKNCYTFIPQKERVDIRRIDVKLRKFMDVEAFLTNFAVACEMSVLLSGEAEENIKAIINFLEETANGGV</sequence>
<dbReference type="EMBL" id="DVNJ01000017">
    <property type="protein sequence ID" value="HIU62776.1"/>
    <property type="molecule type" value="Genomic_DNA"/>
</dbReference>
<name>A0A9D1MMB4_9FIRM</name>
<evidence type="ECO:0000313" key="1">
    <source>
        <dbReference type="EMBL" id="HIU62776.1"/>
    </source>
</evidence>
<dbReference type="Proteomes" id="UP000824145">
    <property type="component" value="Unassembled WGS sequence"/>
</dbReference>
<dbReference type="AlphaFoldDB" id="A0A9D1MMB4"/>
<accession>A0A9D1MMB4</accession>
<protein>
    <submittedName>
        <fullName evidence="1">Uncharacterized protein</fullName>
    </submittedName>
</protein>
<reference evidence="1" key="1">
    <citation type="submission" date="2020-10" db="EMBL/GenBank/DDBJ databases">
        <authorList>
            <person name="Gilroy R."/>
        </authorList>
    </citation>
    <scope>NUCLEOTIDE SEQUENCE</scope>
    <source>
        <strain evidence="1">9366</strain>
    </source>
</reference>
<proteinExistence type="predicted"/>